<feature type="domain" description="PLAT" evidence="14">
    <location>
        <begin position="856"/>
        <end position="973"/>
    </location>
</feature>
<dbReference type="PROSITE" id="PS50041">
    <property type="entry name" value="C_TYPE_LECTIN_2"/>
    <property type="match status" value="1"/>
</dbReference>
<evidence type="ECO:0000256" key="9">
    <source>
        <dbReference type="PIRSR" id="PIRSR603915-2"/>
    </source>
</evidence>
<feature type="transmembrane region" description="Helical" evidence="12">
    <location>
        <begin position="1723"/>
        <end position="1741"/>
    </location>
</feature>
<evidence type="ECO:0000256" key="2">
    <source>
        <dbReference type="ARBA" id="ARBA00007200"/>
    </source>
</evidence>
<dbReference type="InterPro" id="IPR051223">
    <property type="entry name" value="Polycystin"/>
</dbReference>
<dbReference type="Gene3D" id="2.60.60.20">
    <property type="entry name" value="PLAT/LH2 domain"/>
    <property type="match status" value="1"/>
</dbReference>
<evidence type="ECO:0000259" key="13">
    <source>
        <dbReference type="PROSITE" id="PS50041"/>
    </source>
</evidence>
<feature type="transmembrane region" description="Helical" evidence="12">
    <location>
        <begin position="1753"/>
        <end position="1774"/>
    </location>
</feature>
<dbReference type="GeneID" id="106156185"/>
<evidence type="ECO:0000256" key="5">
    <source>
        <dbReference type="ARBA" id="ARBA00022989"/>
    </source>
</evidence>
<protein>
    <submittedName>
        <fullName evidence="16">Polycystic kidney disease protein 1-like 2</fullName>
    </submittedName>
</protein>
<reference evidence="16" key="1">
    <citation type="submission" date="2025-08" db="UniProtKB">
        <authorList>
            <consortium name="RefSeq"/>
        </authorList>
    </citation>
    <scope>IDENTIFICATION</scope>
    <source>
        <tissue evidence="16">Gonads</tissue>
    </source>
</reference>
<dbReference type="PROSITE" id="PS50095">
    <property type="entry name" value="PLAT"/>
    <property type="match status" value="1"/>
</dbReference>
<evidence type="ECO:0000256" key="1">
    <source>
        <dbReference type="ARBA" id="ARBA00004141"/>
    </source>
</evidence>
<dbReference type="InterPro" id="IPR016186">
    <property type="entry name" value="C-type_lectin-like/link_sf"/>
</dbReference>
<feature type="transmembrane region" description="Helical" evidence="12">
    <location>
        <begin position="1692"/>
        <end position="1711"/>
    </location>
</feature>
<keyword evidence="4" id="KW-0732">Signal</keyword>
<comment type="similarity">
    <text evidence="2">Belongs to the polycystin family.</text>
</comment>
<dbReference type="Pfam" id="PF20519">
    <property type="entry name" value="Polycystin_dom"/>
    <property type="match status" value="1"/>
</dbReference>
<comment type="subcellular location">
    <subcellularLocation>
        <location evidence="1">Membrane</location>
        <topology evidence="1">Multi-pass membrane protein</topology>
    </subcellularLocation>
</comment>
<feature type="transmembrane region" description="Helical" evidence="12">
    <location>
        <begin position="1183"/>
        <end position="1207"/>
    </location>
</feature>
<feature type="transmembrane region" description="Helical" evidence="12">
    <location>
        <begin position="813"/>
        <end position="831"/>
    </location>
</feature>
<dbReference type="InterPro" id="IPR001304">
    <property type="entry name" value="C-type_lectin-like"/>
</dbReference>
<keyword evidence="3 12" id="KW-0812">Transmembrane</keyword>
<feature type="transmembrane region" description="Helical" evidence="12">
    <location>
        <begin position="1219"/>
        <end position="1245"/>
    </location>
</feature>
<feature type="region of interest" description="Disordered" evidence="11">
    <location>
        <begin position="2045"/>
        <end position="2072"/>
    </location>
</feature>
<dbReference type="STRING" id="7574.A0A1S3HMM3"/>
<feature type="domain" description="C-type lectin" evidence="13">
    <location>
        <begin position="48"/>
        <end position="156"/>
    </location>
</feature>
<evidence type="ECO:0000256" key="12">
    <source>
        <dbReference type="SAM" id="Phobius"/>
    </source>
</evidence>
<name>A0A1S3HMM3_LINAN</name>
<feature type="transmembrane region" description="Helical" evidence="12">
    <location>
        <begin position="1567"/>
        <end position="1585"/>
    </location>
</feature>
<proteinExistence type="inferred from homology"/>
<evidence type="ECO:0000256" key="10">
    <source>
        <dbReference type="PROSITE-ProRule" id="PRU00152"/>
    </source>
</evidence>
<evidence type="ECO:0000256" key="8">
    <source>
        <dbReference type="ARBA" id="ARBA00023180"/>
    </source>
</evidence>
<dbReference type="GO" id="GO:0005509">
    <property type="term" value="F:calcium ion binding"/>
    <property type="evidence" value="ECO:0007669"/>
    <property type="project" value="InterPro"/>
</dbReference>
<feature type="disulfide bond" evidence="9">
    <location>
        <begin position="1417"/>
        <end position="1430"/>
    </location>
</feature>
<dbReference type="InterPro" id="IPR036392">
    <property type="entry name" value="PLAT/LH2_dom_sf"/>
</dbReference>
<keyword evidence="6 12" id="KW-0472">Membrane</keyword>
<feature type="transmembrane region" description="Helical" evidence="12">
    <location>
        <begin position="1653"/>
        <end position="1671"/>
    </location>
</feature>
<comment type="caution">
    <text evidence="10">Lacks conserved residue(s) required for the propagation of feature annotation.</text>
</comment>
<feature type="transmembrane region" description="Helical" evidence="12">
    <location>
        <begin position="1016"/>
        <end position="1038"/>
    </location>
</feature>
<dbReference type="InterPro" id="IPR000436">
    <property type="entry name" value="Sushi_SCR_CCP_dom"/>
</dbReference>
<accession>A0A1S3HMM3</accession>
<dbReference type="PANTHER" id="PTHR10877">
    <property type="entry name" value="POLYCYSTIN FAMILY MEMBER"/>
    <property type="match status" value="1"/>
</dbReference>
<dbReference type="Proteomes" id="UP000085678">
    <property type="component" value="Unplaced"/>
</dbReference>
<feature type="compositionally biased region" description="Polar residues" evidence="11">
    <location>
        <begin position="2045"/>
        <end position="2055"/>
    </location>
</feature>
<feature type="transmembrane region" description="Helical" evidence="12">
    <location>
        <begin position="1058"/>
        <end position="1080"/>
    </location>
</feature>
<dbReference type="InterPro" id="IPR001024">
    <property type="entry name" value="PLAT/LH2_dom"/>
</dbReference>
<dbReference type="InterPro" id="IPR013122">
    <property type="entry name" value="PKD1_2_channel"/>
</dbReference>
<dbReference type="PANTHER" id="PTHR10877:SF150">
    <property type="entry name" value="REJ DOMAIN-CONTAINING PROTEIN"/>
    <property type="match status" value="1"/>
</dbReference>
<sequence>MILKVLRFVPIQVLVVVTFINTYAYGACPTMNVDPDLDWCISDYETDYFAARTACNALCGFLPESSNPGDLSDFAYDLLIGNSLSTGQRAWIGISSSGGGGWVYDSGTSVTDNGKWDVGYTGSTTAPSGECYAAKSDENMAWSQHNCTEDGYYICFQYKSPSFCSAPQTIPNATWTATAGVNCSNLCCNEYANVTYTCDNGYILTGLNSSTIQCVGGSYSEDVSTGYCEEPPTQAPPVNCSALQAAYLEGTIDYGNYTEFCNDTLPDSTTVRETTTETMTTVAETTEISTATTELSTATTDFSTTNEVTTMETPTTTVATAETTSETTNESLTTTANMATTVSSILTSLNASALTSPEAVSGAVAAVTNATSSTASELQQARDVVVTAISSTISSVNDAAGLNNLASSLSSITSASADTITEDTMDKSVLAAEAITLKLSSANISTAELTTISIEVVNSISNVMDNTLTDSGNETANETAGKTARAEKAVQVLNTVVDTIIDTLNETSPPVIISNALVDIIAQRVGGSQAGVQNFTTTAVQVSVPGNLETNSSVDVKLMYLKRNPFTASSGGENLTTGLLQFEMKTATGELVPLGSSQVEAEMTVPMTFAEAIASLVNMTTDRGVSQVLTVDNSAIYVVVTLPTSLNLVVLGKVGGEATKQSYDFKYSTSSVIESRDERVNLTTTFVNGSLEMFIPQSTIDGVSTLGISVFLGTASSAQTTGTSRRRLLATVADSNVTILSTAIKPSFYNSSSKTWGTSSGLQISGASQSSKIIFKSNFFGSFAAGLFIPPNTIDFDKVFGNFGALLAQSPHVLILMCSIVALYFLLLIWARRKDKQDMLMWTHHHVLENERMDHQHFLISVFTGSKSPKDTTVVPFVILYGTEGKTRPKVLLDMHRKTYQKGSVYNFVLSTPRTLGKLTHLHVWHCDLDSKADWFLDRVIVYDVQRKERSLFLCNQWLSLDKGSGQTDHLLSAADDGSLEDFNFLLKNNASQNLFDDHLWFSVAKRPTPSRLSRVQRLTACLAVLFLCMISNAMFYTESEDTANGIVIGPIVISFRQVYVGLISSLLVVPPTFVILEIFRRSKPKTTSRTIFPYTKTHAPKEEVKHPSTSTISKENGEYYEAVEKALLICQNYKVKHDKLEFKNQVSHFGEKGVVADDIKSPPEATTAPSGKKSRKPLRFPWWAIVFGYMLSFLAIATSAFFVLLYSLDWGATKSSNWLLSMFFAFTESVIIVQPLKVIAVAVVMSMILRMSGDGETEDDVVIADHELLPRGYPIPKPPFIPVGDTTIDYASEERKRLRRKHDAQLSGSLREIFIHIIYLILLIFICFANRDKNFFLQNEALRNSLDQYETSSNSVSRFEAIFAWLSDRILPIVFPTVDYNNDALDTYDQQFMKDIYGLRLGPLRIRQKRVVDELCTADFPLKMSFNSCNSDYHVLKQDKKSYEPAWEVPTANSTGAPTLGFNYTTPDGDKDMAATGMFATYEGGGYFVEINSLSQGTSVLATLKADSWIDRLTRAIFVEFTINNMNVNVFSMVRIKVELPVVGGIFTTRELVSFRPYPYVNPFDFVLLVIQVIWALVVFYLLVKEVIKMVKTGVQYFRELWHYVELLDLIFAVTSMVCFVLRTVYIIRSVEDVKNNQGRFVGFDIVANWDYGYSITIAFSLFLATLQLFRPLSFNKQLAILRASLSRSSIYLFTYGLIIVIILTSFGIGTHLLSGATLESFRTFGAALFNLCGVMLAVLDYEDVVPEDTLLLKVFFMMFAMVMNFLIINMFISVINDTLYEIKLDDSKQDYDKELADHLTMKIDTWFRSLFKKKPKQQQVRPERKYSMKMGAEETPAITVTSPNEQTRDISPGHVLPKESKLYLEMSSETPRKKKKKNNKNVIAGRRHVVIHSQTAQEYILDSGTRESGEVWQNLIDRDVDTTLGLLDKMRSKFSKLFDQFVVAEETSPERMFREIMEEHLLERRQAANMAEESAYMERITKRCARNLPMPFVDENSREHKRTGKRGHSVAWAMDIEQSDKTPLKQNGHLVDVEKSVHDKLISSKTGQSNNGHTPGHPDAWIVNESTSNL</sequence>
<evidence type="ECO:0000256" key="4">
    <source>
        <dbReference type="ARBA" id="ARBA00022729"/>
    </source>
</evidence>
<dbReference type="Pfam" id="PF01477">
    <property type="entry name" value="PLAT"/>
    <property type="match status" value="1"/>
</dbReference>
<evidence type="ECO:0000256" key="7">
    <source>
        <dbReference type="ARBA" id="ARBA00023157"/>
    </source>
</evidence>
<evidence type="ECO:0000256" key="11">
    <source>
        <dbReference type="SAM" id="MobiDB-lite"/>
    </source>
</evidence>
<dbReference type="GO" id="GO:0016020">
    <property type="term" value="C:membrane"/>
    <property type="evidence" value="ECO:0007669"/>
    <property type="project" value="UniProtKB-SubCell"/>
</dbReference>
<dbReference type="GO" id="GO:0050982">
    <property type="term" value="P:detection of mechanical stimulus"/>
    <property type="evidence" value="ECO:0007669"/>
    <property type="project" value="TreeGrafter"/>
</dbReference>
<dbReference type="Gene3D" id="1.10.287.70">
    <property type="match status" value="1"/>
</dbReference>
<dbReference type="RefSeq" id="XP_013386761.2">
    <property type="nucleotide sequence ID" value="XM_013531307.2"/>
</dbReference>
<feature type="transmembrane region" description="Helical" evidence="12">
    <location>
        <begin position="1314"/>
        <end position="1332"/>
    </location>
</feature>
<dbReference type="GO" id="GO:0005262">
    <property type="term" value="F:calcium channel activity"/>
    <property type="evidence" value="ECO:0007669"/>
    <property type="project" value="TreeGrafter"/>
</dbReference>
<keyword evidence="5 12" id="KW-1133">Transmembrane helix</keyword>
<dbReference type="PRINTS" id="PR01433">
    <property type="entry name" value="POLYCYSTIN2"/>
</dbReference>
<evidence type="ECO:0000259" key="14">
    <source>
        <dbReference type="PROSITE" id="PS50095"/>
    </source>
</evidence>
<keyword evidence="7" id="KW-1015">Disulfide bond</keyword>
<evidence type="ECO:0000313" key="16">
    <source>
        <dbReference type="RefSeq" id="XP_013386761.2"/>
    </source>
</evidence>
<keyword evidence="15" id="KW-1185">Reference proteome</keyword>
<evidence type="ECO:0000256" key="6">
    <source>
        <dbReference type="ARBA" id="ARBA00023136"/>
    </source>
</evidence>
<dbReference type="SUPFAM" id="SSF49723">
    <property type="entry name" value="Lipase/lipooxygenase domain (PLAT/LH2 domain)"/>
    <property type="match status" value="1"/>
</dbReference>
<feature type="transmembrane region" description="Helical" evidence="12">
    <location>
        <begin position="1605"/>
        <end position="1629"/>
    </location>
</feature>
<dbReference type="InterPro" id="IPR003915">
    <property type="entry name" value="PKD_2"/>
</dbReference>
<dbReference type="CDD" id="cd00037">
    <property type="entry name" value="CLECT"/>
    <property type="match status" value="1"/>
</dbReference>
<dbReference type="InterPro" id="IPR016187">
    <property type="entry name" value="CTDL_fold"/>
</dbReference>
<dbReference type="Pfam" id="PF00059">
    <property type="entry name" value="Lectin_C"/>
    <property type="match status" value="1"/>
</dbReference>
<dbReference type="KEGG" id="lak:106156185"/>
<dbReference type="InterPro" id="IPR046791">
    <property type="entry name" value="Polycystin_dom"/>
</dbReference>
<dbReference type="Gene3D" id="3.10.100.10">
    <property type="entry name" value="Mannose-Binding Protein A, subunit A"/>
    <property type="match status" value="1"/>
</dbReference>
<evidence type="ECO:0000313" key="15">
    <source>
        <dbReference type="Proteomes" id="UP000085678"/>
    </source>
</evidence>
<gene>
    <name evidence="16" type="primary">LOC106156185</name>
</gene>
<dbReference type="CDD" id="cd00033">
    <property type="entry name" value="CCP"/>
    <property type="match status" value="1"/>
</dbReference>
<evidence type="ECO:0000256" key="3">
    <source>
        <dbReference type="ARBA" id="ARBA00022692"/>
    </source>
</evidence>
<dbReference type="InParanoid" id="A0A1S3HMM3"/>
<organism evidence="15 16">
    <name type="scientific">Lingula anatina</name>
    <name type="common">Brachiopod</name>
    <name type="synonym">Lingula unguis</name>
    <dbReference type="NCBI Taxonomy" id="7574"/>
    <lineage>
        <taxon>Eukaryota</taxon>
        <taxon>Metazoa</taxon>
        <taxon>Spiralia</taxon>
        <taxon>Lophotrochozoa</taxon>
        <taxon>Brachiopoda</taxon>
        <taxon>Linguliformea</taxon>
        <taxon>Lingulata</taxon>
        <taxon>Lingulida</taxon>
        <taxon>Linguloidea</taxon>
        <taxon>Lingulidae</taxon>
        <taxon>Lingula</taxon>
    </lineage>
</organism>
<keyword evidence="8" id="KW-0325">Glycoprotein</keyword>
<dbReference type="SUPFAM" id="SSF56436">
    <property type="entry name" value="C-type lectin-like"/>
    <property type="match status" value="1"/>
</dbReference>
<dbReference type="Pfam" id="PF08016">
    <property type="entry name" value="PKD_channel"/>
    <property type="match status" value="1"/>
</dbReference>
<dbReference type="OrthoDB" id="10039908at2759"/>